<dbReference type="PANTHER" id="PTHR15921:SF3">
    <property type="entry name" value="PRE-MRNA CLEAVAGE COMPLEX 2 PROTEIN PCF11"/>
    <property type="match status" value="1"/>
</dbReference>
<dbReference type="EMBL" id="JBGFUD010011685">
    <property type="protein sequence ID" value="MFH4983280.1"/>
    <property type="molecule type" value="Genomic_DNA"/>
</dbReference>
<organism evidence="4 5">
    <name type="scientific">Gnathostoma spinigerum</name>
    <dbReference type="NCBI Taxonomy" id="75299"/>
    <lineage>
        <taxon>Eukaryota</taxon>
        <taxon>Metazoa</taxon>
        <taxon>Ecdysozoa</taxon>
        <taxon>Nematoda</taxon>
        <taxon>Chromadorea</taxon>
        <taxon>Rhabditida</taxon>
        <taxon>Spirurina</taxon>
        <taxon>Gnathostomatomorpha</taxon>
        <taxon>Gnathostomatoidea</taxon>
        <taxon>Gnathostomatidae</taxon>
        <taxon>Gnathostoma</taxon>
    </lineage>
</organism>
<dbReference type="PROSITE" id="PS51391">
    <property type="entry name" value="CID"/>
    <property type="match status" value="1"/>
</dbReference>
<evidence type="ECO:0000259" key="3">
    <source>
        <dbReference type="PROSITE" id="PS51391"/>
    </source>
</evidence>
<dbReference type="InterPro" id="IPR047415">
    <property type="entry name" value="Pcf11_CID"/>
</dbReference>
<feature type="domain" description="CID" evidence="3">
    <location>
        <begin position="4"/>
        <end position="134"/>
    </location>
</feature>
<keyword evidence="5" id="KW-1185">Reference proteome</keyword>
<dbReference type="SMART" id="SM00582">
    <property type="entry name" value="RPR"/>
    <property type="match status" value="1"/>
</dbReference>
<gene>
    <name evidence="4" type="ORF">AB6A40_009989</name>
</gene>
<sequence length="539" mass="58640">MARGAEEAASEYRQALEELKDNNKMQINLMTILADDYNSFSQEIIGVIVRQVEKVPVGQKMPVMYVMDSILKNITDSGNYKDHIERNMYKVFLHVFETGDERTRLALHKLRQTWTGIFQRSTLYKIDLAVHQIDPAWPVITPQPSSASLNVGNSGPRACAPGTVRPAMSAAPARPSVHLNPHFFQKTASSAGSTDNEKSHLTKPTCDPRLARSGGLISGRTLLPNKAVPAESWVGVDRKSSKRLSPVPVKCEAEVKVVKQEQKPLVNESGDVDERFVPLADVSSGRHLARRPEIGDRSPSNGILKRKCDKEMDMDEGKKVRIRSPPVSERVNRPTPPVIKPTNDLGSHAFITTVRPSIPQIPPIPQIAQAPAAVVPVISDPSTSALLPAAGICSSTSNVGAFTSVVTTAASFMTTVPGTSVSAGVINPDFSTVSLSQHMAQPSSTSSMLPPVASVSRPIISTDTPKLEGIPANNRIFVDGRAYEVSYINDVPVIERNSLPHRIYFTGSPRNVIIDGKAHLMAFGEEKRVLIDGEEHVLK</sequence>
<dbReference type="InterPro" id="IPR006569">
    <property type="entry name" value="CID_dom"/>
</dbReference>
<comment type="caution">
    <text evidence="4">The sequence shown here is derived from an EMBL/GenBank/DDBJ whole genome shotgun (WGS) entry which is preliminary data.</text>
</comment>
<dbReference type="Gene3D" id="1.25.40.90">
    <property type="match status" value="1"/>
</dbReference>
<feature type="region of interest" description="Disordered" evidence="2">
    <location>
        <begin position="187"/>
        <end position="213"/>
    </location>
</feature>
<reference evidence="4 5" key="1">
    <citation type="submission" date="2024-08" db="EMBL/GenBank/DDBJ databases">
        <title>Gnathostoma spinigerum genome.</title>
        <authorList>
            <person name="Gonzalez-Bertolin B."/>
            <person name="Monzon S."/>
            <person name="Zaballos A."/>
            <person name="Jimenez P."/>
            <person name="Dekumyoy P."/>
            <person name="Varona S."/>
            <person name="Cuesta I."/>
            <person name="Sumanam S."/>
            <person name="Adisakwattana P."/>
            <person name="Gasser R.B."/>
            <person name="Hernandez-Gonzalez A."/>
            <person name="Young N.D."/>
            <person name="Perteguer M.J."/>
        </authorList>
    </citation>
    <scope>NUCLEOTIDE SEQUENCE [LARGE SCALE GENOMIC DNA]</scope>
    <source>
        <strain evidence="4">AL3</strain>
        <tissue evidence="4">Liver</tissue>
    </source>
</reference>
<proteinExistence type="predicted"/>
<dbReference type="PANTHER" id="PTHR15921">
    <property type="entry name" value="PRE-MRNA CLEAVAGE COMPLEX II"/>
    <property type="match status" value="1"/>
</dbReference>
<dbReference type="Pfam" id="PF04818">
    <property type="entry name" value="CID"/>
    <property type="match status" value="1"/>
</dbReference>
<dbReference type="AlphaFoldDB" id="A0ABD6F2J0"/>
<name>A0ABD6F2J0_9BILA</name>
<dbReference type="InterPro" id="IPR008942">
    <property type="entry name" value="ENTH_VHS"/>
</dbReference>
<protein>
    <recommendedName>
        <fullName evidence="3">CID domain-containing protein</fullName>
    </recommendedName>
</protein>
<dbReference type="SUPFAM" id="SSF48464">
    <property type="entry name" value="ENTH/VHS domain"/>
    <property type="match status" value="1"/>
</dbReference>
<evidence type="ECO:0000256" key="1">
    <source>
        <dbReference type="SAM" id="Coils"/>
    </source>
</evidence>
<feature type="coiled-coil region" evidence="1">
    <location>
        <begin position="2"/>
        <end position="29"/>
    </location>
</feature>
<evidence type="ECO:0000313" key="4">
    <source>
        <dbReference type="EMBL" id="MFH4983280.1"/>
    </source>
</evidence>
<dbReference type="Proteomes" id="UP001608902">
    <property type="component" value="Unassembled WGS sequence"/>
</dbReference>
<evidence type="ECO:0000256" key="2">
    <source>
        <dbReference type="SAM" id="MobiDB-lite"/>
    </source>
</evidence>
<accession>A0ABD6F2J0</accession>
<dbReference type="CDD" id="cd16982">
    <property type="entry name" value="CID_Pcf11"/>
    <property type="match status" value="1"/>
</dbReference>
<dbReference type="InterPro" id="IPR045154">
    <property type="entry name" value="PCF11-like"/>
</dbReference>
<evidence type="ECO:0000313" key="5">
    <source>
        <dbReference type="Proteomes" id="UP001608902"/>
    </source>
</evidence>
<keyword evidence="1" id="KW-0175">Coiled coil</keyword>